<gene>
    <name evidence="1" type="ORF">AS52_02611</name>
</gene>
<evidence type="ECO:0000313" key="1">
    <source>
        <dbReference type="EMBL" id="AKP77572.1"/>
    </source>
</evidence>
<proteinExistence type="predicted"/>
<dbReference type="AlphaFoldDB" id="A0A806THH7"/>
<reference evidence="1 2" key="1">
    <citation type="submission" date="2015-01" db="EMBL/GenBank/DDBJ databases">
        <title>Genome sequence of bacillus megaterium Q3.</title>
        <authorList>
            <person name="Wang Y."/>
            <person name="Luo K."/>
            <person name="Bai L."/>
            <person name="Luo F."/>
        </authorList>
    </citation>
    <scope>NUCLEOTIDE SEQUENCE [LARGE SCALE GENOMIC DNA]</scope>
    <source>
        <strain evidence="1 2">Q3</strain>
    </source>
</reference>
<dbReference type="Proteomes" id="UP000036410">
    <property type="component" value="Chromosome"/>
</dbReference>
<name>A0A806THH7_PRIMG</name>
<sequence length="48" mass="5401">MYGILHALETSTVKSVLSLCTEAAYFSVRIITSSFIKPLTLFFSVMFH</sequence>
<evidence type="ECO:0000313" key="2">
    <source>
        <dbReference type="Proteomes" id="UP000036410"/>
    </source>
</evidence>
<organism evidence="1 2">
    <name type="scientific">Priestia megaterium Q3</name>
    <dbReference type="NCBI Taxonomy" id="1452722"/>
    <lineage>
        <taxon>Bacteria</taxon>
        <taxon>Bacillati</taxon>
        <taxon>Bacillota</taxon>
        <taxon>Bacilli</taxon>
        <taxon>Bacillales</taxon>
        <taxon>Bacillaceae</taxon>
        <taxon>Priestia</taxon>
    </lineage>
</organism>
<accession>A0A806THH7</accession>
<protein>
    <submittedName>
        <fullName evidence="1">Uncharacterized protein</fullName>
    </submittedName>
</protein>
<dbReference type="EMBL" id="CP010586">
    <property type="protein sequence ID" value="AKP77572.1"/>
    <property type="molecule type" value="Genomic_DNA"/>
</dbReference>